<dbReference type="InterPro" id="IPR053745">
    <property type="entry name" value="Viral_Tail_Comp_sf"/>
</dbReference>
<dbReference type="AlphaFoldDB" id="A0A9W6IZ97"/>
<sequence length="138" mass="14488">MTTLSPGLALRAAVHQRLVGDAALGALLGGARIYDEPPRAALPPYVVLGPLASKDVSGDVAPAQEHQLVLEVWSREGGLSEALKAADRVVRLTDGAALVLDGWRLATLSWSATDAVRIADNGLRRASITFRAVTEPAE</sequence>
<comment type="caution">
    <text evidence="1">The sequence shown here is derived from an EMBL/GenBank/DDBJ whole genome shotgun (WGS) entry which is preliminary data.</text>
</comment>
<protein>
    <recommendedName>
        <fullName evidence="3">DUF3168 domain-containing protein</fullName>
    </recommendedName>
</protein>
<accession>A0A9W6IZ97</accession>
<evidence type="ECO:0000313" key="1">
    <source>
        <dbReference type="EMBL" id="GLK67905.1"/>
    </source>
</evidence>
<evidence type="ECO:0008006" key="3">
    <source>
        <dbReference type="Google" id="ProtNLM"/>
    </source>
</evidence>
<dbReference type="EMBL" id="BSFI01000007">
    <property type="protein sequence ID" value="GLK67905.1"/>
    <property type="molecule type" value="Genomic_DNA"/>
</dbReference>
<reference evidence="1" key="2">
    <citation type="submission" date="2023-01" db="EMBL/GenBank/DDBJ databases">
        <authorList>
            <person name="Sun Q."/>
            <person name="Evtushenko L."/>
        </authorList>
    </citation>
    <scope>NUCLEOTIDE SEQUENCE</scope>
    <source>
        <strain evidence="1">VKM B-2347</strain>
    </source>
</reference>
<proteinExistence type="predicted"/>
<evidence type="ECO:0000313" key="2">
    <source>
        <dbReference type="Proteomes" id="UP001143372"/>
    </source>
</evidence>
<dbReference type="Proteomes" id="UP001143372">
    <property type="component" value="Unassembled WGS sequence"/>
</dbReference>
<name>A0A9W6IZ97_9HYPH</name>
<gene>
    <name evidence="1" type="ORF">GCM10008179_15430</name>
</gene>
<organism evidence="1 2">
    <name type="scientific">Hansschlegelia plantiphila</name>
    <dbReference type="NCBI Taxonomy" id="374655"/>
    <lineage>
        <taxon>Bacteria</taxon>
        <taxon>Pseudomonadati</taxon>
        <taxon>Pseudomonadota</taxon>
        <taxon>Alphaproteobacteria</taxon>
        <taxon>Hyphomicrobiales</taxon>
        <taxon>Methylopilaceae</taxon>
        <taxon>Hansschlegelia</taxon>
    </lineage>
</organism>
<reference evidence="1" key="1">
    <citation type="journal article" date="2014" name="Int. J. Syst. Evol. Microbiol.">
        <title>Complete genome sequence of Corynebacterium casei LMG S-19264T (=DSM 44701T), isolated from a smear-ripened cheese.</title>
        <authorList>
            <consortium name="US DOE Joint Genome Institute (JGI-PGF)"/>
            <person name="Walter F."/>
            <person name="Albersmeier A."/>
            <person name="Kalinowski J."/>
            <person name="Ruckert C."/>
        </authorList>
    </citation>
    <scope>NUCLEOTIDE SEQUENCE</scope>
    <source>
        <strain evidence="1">VKM B-2347</strain>
    </source>
</reference>
<dbReference type="InterPro" id="IPR021508">
    <property type="entry name" value="Gp17-like"/>
</dbReference>
<dbReference type="Pfam" id="PF11367">
    <property type="entry name" value="Tail_completion_gp17"/>
    <property type="match status" value="1"/>
</dbReference>
<keyword evidence="2" id="KW-1185">Reference proteome</keyword>
<dbReference type="RefSeq" id="WP_271168147.1">
    <property type="nucleotide sequence ID" value="NZ_BSFI01000007.1"/>
</dbReference>
<dbReference type="Gene3D" id="3.30.2000.30">
    <property type="match status" value="1"/>
</dbReference>